<accession>A0AA35TU30</accession>
<keyword evidence="10 14" id="KW-0239">DNA-directed DNA polymerase</keyword>
<keyword evidence="4 14" id="KW-0548">Nucleotidyltransferase</keyword>
<evidence type="ECO:0000313" key="20">
    <source>
        <dbReference type="EMBL" id="CAI8054470.1"/>
    </source>
</evidence>
<evidence type="ECO:0000256" key="1">
    <source>
        <dbReference type="ARBA" id="ARBA00004123"/>
    </source>
</evidence>
<dbReference type="PROSITE" id="PS00116">
    <property type="entry name" value="DNA_POLYMERASE_B"/>
    <property type="match status" value="1"/>
</dbReference>
<keyword evidence="9" id="KW-0269">Exonuclease</keyword>
<dbReference type="InterPro" id="IPR036397">
    <property type="entry name" value="RNaseH_sf"/>
</dbReference>
<dbReference type="EMBL" id="CASHTH010004183">
    <property type="protein sequence ID" value="CAI8054470.1"/>
    <property type="molecule type" value="Genomic_DNA"/>
</dbReference>
<dbReference type="Pfam" id="PF00136">
    <property type="entry name" value="DNA_pol_B"/>
    <property type="match status" value="1"/>
</dbReference>
<keyword evidence="21" id="KW-1185">Reference proteome</keyword>
<dbReference type="InterPro" id="IPR043502">
    <property type="entry name" value="DNA/RNA_pol_sf"/>
</dbReference>
<organism evidence="20 21">
    <name type="scientific">Geodia barretti</name>
    <name type="common">Barrett's horny sponge</name>
    <dbReference type="NCBI Taxonomy" id="519541"/>
    <lineage>
        <taxon>Eukaryota</taxon>
        <taxon>Metazoa</taxon>
        <taxon>Porifera</taxon>
        <taxon>Demospongiae</taxon>
        <taxon>Heteroscleromorpha</taxon>
        <taxon>Tetractinellida</taxon>
        <taxon>Astrophorina</taxon>
        <taxon>Geodiidae</taxon>
        <taxon>Geodia</taxon>
    </lineage>
</organism>
<comment type="caution">
    <text evidence="20">The sequence shown here is derived from an EMBL/GenBank/DDBJ whole genome shotgun (WGS) entry which is preliminary data.</text>
</comment>
<evidence type="ECO:0000256" key="13">
    <source>
        <dbReference type="ARBA" id="ARBA00049244"/>
    </source>
</evidence>
<dbReference type="EC" id="2.7.7.7" evidence="14"/>
<evidence type="ECO:0000256" key="6">
    <source>
        <dbReference type="ARBA" id="ARBA00022722"/>
    </source>
</evidence>
<dbReference type="Gene3D" id="2.40.50.730">
    <property type="match status" value="2"/>
</dbReference>
<evidence type="ECO:0000256" key="9">
    <source>
        <dbReference type="ARBA" id="ARBA00022839"/>
    </source>
</evidence>
<evidence type="ECO:0000256" key="11">
    <source>
        <dbReference type="ARBA" id="ARBA00023125"/>
    </source>
</evidence>
<dbReference type="GO" id="GO:0043625">
    <property type="term" value="C:delta DNA polymerase complex"/>
    <property type="evidence" value="ECO:0007669"/>
    <property type="project" value="TreeGrafter"/>
</dbReference>
<dbReference type="Pfam" id="PF24055">
    <property type="entry name" value="POL3_N"/>
    <property type="match status" value="1"/>
</dbReference>
<evidence type="ECO:0000256" key="8">
    <source>
        <dbReference type="ARBA" id="ARBA00022801"/>
    </source>
</evidence>
<evidence type="ECO:0000256" key="10">
    <source>
        <dbReference type="ARBA" id="ARBA00022932"/>
    </source>
</evidence>
<dbReference type="InterPro" id="IPR056435">
    <property type="entry name" value="DPOD/Z_N"/>
</dbReference>
<dbReference type="PANTHER" id="PTHR10322:SF23">
    <property type="entry name" value="DNA POLYMERASE DELTA CATALYTIC SUBUNIT"/>
    <property type="match status" value="1"/>
</dbReference>
<dbReference type="InterPro" id="IPR017964">
    <property type="entry name" value="DNA-dir_DNA_pol_B_CS"/>
</dbReference>
<dbReference type="GO" id="GO:0006287">
    <property type="term" value="P:base-excision repair, gap-filling"/>
    <property type="evidence" value="ECO:0007669"/>
    <property type="project" value="TreeGrafter"/>
</dbReference>
<gene>
    <name evidence="20" type="ORF">GBAR_LOCUS29723</name>
</gene>
<comment type="catalytic activity">
    <reaction evidence="13 14">
        <text>DNA(n) + a 2'-deoxyribonucleoside 5'-triphosphate = DNA(n+1) + diphosphate</text>
        <dbReference type="Rhea" id="RHEA:22508"/>
        <dbReference type="Rhea" id="RHEA-COMP:17339"/>
        <dbReference type="Rhea" id="RHEA-COMP:17340"/>
        <dbReference type="ChEBI" id="CHEBI:33019"/>
        <dbReference type="ChEBI" id="CHEBI:61560"/>
        <dbReference type="ChEBI" id="CHEBI:173112"/>
        <dbReference type="EC" id="2.7.7.7"/>
    </reaction>
</comment>
<sequence>MATLGPRQLSNGLEPHPKRQRTSPSPPPLPSSQDGRDFLNDCLPDDDEDATSSQPAMVHWKRPPPPKLDPSSDPLVFQQIDIDYYVGASTVPGMPGMGTGPVPVLRMFGVTSDGNSVCSHIHGFLPYFFVPAPRDFSTQHCATFRSALNTAVMGDLRSSRDNIREAVLAVEMCRKSSIYGFYFNEMSDFLRVTVSLPKLVAPARRLVSCISVPPFGQIDYQVYEANIDFEVRFMVDTGVVGCSWIELPAGKYRFRNQSQTCGTGTLIGGGGASEMKPHPPVTRCQIEVDVSYEDFISHLQEGEWQAIAPVRILSFDIECAAKKKGAFPEAQRDPVIQIANVAVLQGETEPFVKNVFTLDTCAPIAGTDVRVFAPETKLPKYEAELRMSEAELRKYEAELRKYEAELRKCETQLLKEWAEFLQELDPDIITGYNIVNFDLPYLLNRAKALKVDSFPYLGRVRDSRTTMRDSTFDSRAYGKRVNKIISIEGRIQFDLFQILLRDTKLRSYTLNSVSYHFLGEQKEDVHHSIITDLQKGNEQTRRRLAVYCVKDAVLPIRLLDKLMCLINYMEMARVTGVPLAYVLSRGQQIKVVSQLLRKAREKDLLMPVHKSEAQEEYAGATVIEPSRGYYNIPIATLDFSSLYPSIMQAHNLCYTTLLFKSTDRERLTPDQYIRTPSGNHFVKSSVRKGLLPEILEDLLSARKKAKAELKEEKDSFRRKVLDGRQLALKLSANSVYGFTGANVGKLPCIEISQSVTSFGRQMIDQSKNLVERKYCVANGYPFDAKVIYGDTDSVMVRFGVGTVAESMELGREAAEMISATFPHPIKLEFEKVYFPYLLINKKRYAGLFFTRPETHDKMDCKGIETVRRDNCRLVARLIDTCLHKLLLDRNQTTHCVCQTEISDPLQPRVDISQLVISKELTRTSGSKEYATWT</sequence>
<dbReference type="GO" id="GO:0006297">
    <property type="term" value="P:nucleotide-excision repair, DNA gap filling"/>
    <property type="evidence" value="ECO:0007669"/>
    <property type="project" value="TreeGrafter"/>
</dbReference>
<dbReference type="AlphaFoldDB" id="A0AA35TU30"/>
<keyword evidence="15" id="KW-0175">Coiled coil</keyword>
<dbReference type="InterPro" id="IPR006172">
    <property type="entry name" value="DNA-dir_DNA_pol_B"/>
</dbReference>
<dbReference type="Gene3D" id="1.10.287.690">
    <property type="entry name" value="Helix hairpin bin"/>
    <property type="match status" value="1"/>
</dbReference>
<dbReference type="GO" id="GO:0000166">
    <property type="term" value="F:nucleotide binding"/>
    <property type="evidence" value="ECO:0007669"/>
    <property type="project" value="InterPro"/>
</dbReference>
<dbReference type="SUPFAM" id="SSF53098">
    <property type="entry name" value="Ribonuclease H-like"/>
    <property type="match status" value="1"/>
</dbReference>
<comment type="subcellular location">
    <subcellularLocation>
        <location evidence="1">Nucleus</location>
    </subcellularLocation>
</comment>
<evidence type="ECO:0000313" key="21">
    <source>
        <dbReference type="Proteomes" id="UP001174909"/>
    </source>
</evidence>
<dbReference type="InterPro" id="IPR012337">
    <property type="entry name" value="RNaseH-like_sf"/>
</dbReference>
<evidence type="ECO:0000259" key="18">
    <source>
        <dbReference type="Pfam" id="PF03104"/>
    </source>
</evidence>
<keyword evidence="3 14" id="KW-0808">Transferase</keyword>
<dbReference type="Pfam" id="PF03104">
    <property type="entry name" value="DNA_pol_B_exo1"/>
    <property type="match status" value="1"/>
</dbReference>
<evidence type="ECO:0000259" key="17">
    <source>
        <dbReference type="Pfam" id="PF00136"/>
    </source>
</evidence>
<keyword evidence="8" id="KW-0378">Hydrolase</keyword>
<dbReference type="Proteomes" id="UP001174909">
    <property type="component" value="Unassembled WGS sequence"/>
</dbReference>
<feature type="region of interest" description="Disordered" evidence="16">
    <location>
        <begin position="1"/>
        <end position="73"/>
    </location>
</feature>
<evidence type="ECO:0000259" key="19">
    <source>
        <dbReference type="Pfam" id="PF24055"/>
    </source>
</evidence>
<dbReference type="InterPro" id="IPR006134">
    <property type="entry name" value="DNA-dir_DNA_pol_B_multi_dom"/>
</dbReference>
<keyword evidence="11 14" id="KW-0238">DNA-binding</keyword>
<keyword evidence="7" id="KW-0479">Metal-binding</keyword>
<evidence type="ECO:0000256" key="4">
    <source>
        <dbReference type="ARBA" id="ARBA00022695"/>
    </source>
</evidence>
<feature type="domain" description="DNA-directed DNA polymerase family B exonuclease" evidence="18">
    <location>
        <begin position="220"/>
        <end position="513"/>
    </location>
</feature>
<dbReference type="Gene3D" id="3.90.1600.10">
    <property type="entry name" value="Palm domain of DNA polymerase"/>
    <property type="match status" value="1"/>
</dbReference>
<dbReference type="Gene3D" id="1.10.132.60">
    <property type="entry name" value="DNA polymerase family B, C-terminal domain"/>
    <property type="match status" value="1"/>
</dbReference>
<keyword evidence="12" id="KW-0539">Nucleus</keyword>
<feature type="domain" description="DNA polymerase delta/zeta catalytic subunit N-terminal" evidence="19">
    <location>
        <begin position="123"/>
        <end position="200"/>
    </location>
</feature>
<dbReference type="SMART" id="SM00486">
    <property type="entry name" value="POLBc"/>
    <property type="match status" value="1"/>
</dbReference>
<name>A0AA35TU30_GEOBA</name>
<keyword evidence="6" id="KW-0540">Nuclease</keyword>
<dbReference type="GO" id="GO:0045004">
    <property type="term" value="P:DNA replication proofreading"/>
    <property type="evidence" value="ECO:0007669"/>
    <property type="project" value="TreeGrafter"/>
</dbReference>
<feature type="domain" description="DNA-directed DNA polymerase family B multifunctional" evidence="17">
    <location>
        <begin position="577"/>
        <end position="923"/>
    </location>
</feature>
<proteinExistence type="inferred from homology"/>
<dbReference type="GO" id="GO:0003677">
    <property type="term" value="F:DNA binding"/>
    <property type="evidence" value="ECO:0007669"/>
    <property type="project" value="UniProtKB-KW"/>
</dbReference>
<evidence type="ECO:0000256" key="3">
    <source>
        <dbReference type="ARBA" id="ARBA00022679"/>
    </source>
</evidence>
<evidence type="ECO:0000256" key="2">
    <source>
        <dbReference type="ARBA" id="ARBA00005755"/>
    </source>
</evidence>
<dbReference type="InterPro" id="IPR023211">
    <property type="entry name" value="DNA_pol_palm_dom_sf"/>
</dbReference>
<dbReference type="PRINTS" id="PR00106">
    <property type="entry name" value="DNAPOLB"/>
</dbReference>
<dbReference type="GO" id="GO:0046872">
    <property type="term" value="F:metal ion binding"/>
    <property type="evidence" value="ECO:0007669"/>
    <property type="project" value="UniProtKB-KW"/>
</dbReference>
<dbReference type="CDD" id="cd05777">
    <property type="entry name" value="DNA_polB_delta_exo"/>
    <property type="match status" value="1"/>
</dbReference>
<protein>
    <recommendedName>
        <fullName evidence="14">DNA polymerase</fullName>
        <ecNumber evidence="14">2.7.7.7</ecNumber>
    </recommendedName>
</protein>
<dbReference type="InterPro" id="IPR050240">
    <property type="entry name" value="DNA_pol_type-B"/>
</dbReference>
<dbReference type="InterPro" id="IPR042087">
    <property type="entry name" value="DNA_pol_B_thumb"/>
</dbReference>
<dbReference type="InterPro" id="IPR006133">
    <property type="entry name" value="DNA-dir_DNA_pol_B_exonuc"/>
</dbReference>
<dbReference type="SUPFAM" id="SSF56672">
    <property type="entry name" value="DNA/RNA polymerases"/>
    <property type="match status" value="1"/>
</dbReference>
<evidence type="ECO:0000256" key="12">
    <source>
        <dbReference type="ARBA" id="ARBA00023242"/>
    </source>
</evidence>
<reference evidence="20" key="1">
    <citation type="submission" date="2023-03" db="EMBL/GenBank/DDBJ databases">
        <authorList>
            <person name="Steffen K."/>
            <person name="Cardenas P."/>
        </authorList>
    </citation>
    <scope>NUCLEOTIDE SEQUENCE</scope>
</reference>
<dbReference type="GO" id="GO:0008296">
    <property type="term" value="F:3'-5'-DNA exonuclease activity"/>
    <property type="evidence" value="ECO:0007669"/>
    <property type="project" value="TreeGrafter"/>
</dbReference>
<evidence type="ECO:0000256" key="7">
    <source>
        <dbReference type="ARBA" id="ARBA00022723"/>
    </source>
</evidence>
<evidence type="ECO:0000256" key="15">
    <source>
        <dbReference type="SAM" id="Coils"/>
    </source>
</evidence>
<evidence type="ECO:0000256" key="5">
    <source>
        <dbReference type="ARBA" id="ARBA00022705"/>
    </source>
</evidence>
<keyword evidence="5 14" id="KW-0235">DNA replication</keyword>
<dbReference type="Gene3D" id="3.30.420.10">
    <property type="entry name" value="Ribonuclease H-like superfamily/Ribonuclease H"/>
    <property type="match status" value="1"/>
</dbReference>
<evidence type="ECO:0000256" key="14">
    <source>
        <dbReference type="RuleBase" id="RU000442"/>
    </source>
</evidence>
<dbReference type="GO" id="GO:0003887">
    <property type="term" value="F:DNA-directed DNA polymerase activity"/>
    <property type="evidence" value="ECO:0007669"/>
    <property type="project" value="UniProtKB-KW"/>
</dbReference>
<feature type="coiled-coil region" evidence="15">
    <location>
        <begin position="378"/>
        <end position="412"/>
    </location>
</feature>
<evidence type="ECO:0000256" key="16">
    <source>
        <dbReference type="SAM" id="MobiDB-lite"/>
    </source>
</evidence>
<dbReference type="FunFam" id="1.10.287.690:FF:000001">
    <property type="entry name" value="DNA polymerase"/>
    <property type="match status" value="1"/>
</dbReference>
<dbReference type="PANTHER" id="PTHR10322">
    <property type="entry name" value="DNA POLYMERASE CATALYTIC SUBUNIT"/>
    <property type="match status" value="1"/>
</dbReference>
<comment type="similarity">
    <text evidence="2 14">Belongs to the DNA polymerase type-B family.</text>
</comment>